<sequence>MRSGLKRMVVALLIALALFAVVQWRAAEREITAEETYPAAGQYIDVDGTRIHLTVTGQGPDIVLIHGASGSLRDFTFDVVSRLEGDYRVIAVDRPGMGRSDRPEGYGGAWNTAAEPPALQADLLQGAANAVGAENPIVLGHSYGGAIALSWALTRPDDTAALVLLAAASNPWPGELGPLYRINASPAGSALVIPLITAFTPESYIRDIVDTIFAPQHAPDGYLDHFGPEMTLRRGTMRANAQQVNSLKPYVTEMKDRYPGLDLPVEILHGTEDDTVPMDIHSEPLSRQIPGAVLTRMEGVGHMPHHADPDAVVDAINRAAARAGLR</sequence>
<dbReference type="Proteomes" id="UP000503308">
    <property type="component" value="Chromosome"/>
</dbReference>
<dbReference type="InterPro" id="IPR000639">
    <property type="entry name" value="Epox_hydrolase-like"/>
</dbReference>
<dbReference type="PRINTS" id="PR00412">
    <property type="entry name" value="EPOXHYDRLASE"/>
</dbReference>
<dbReference type="Pfam" id="PF12697">
    <property type="entry name" value="Abhydrolase_6"/>
    <property type="match status" value="1"/>
</dbReference>
<organism evidence="2 3">
    <name type="scientific">Roseobacter ponti</name>
    <dbReference type="NCBI Taxonomy" id="1891787"/>
    <lineage>
        <taxon>Bacteria</taxon>
        <taxon>Pseudomonadati</taxon>
        <taxon>Pseudomonadota</taxon>
        <taxon>Alphaproteobacteria</taxon>
        <taxon>Rhodobacterales</taxon>
        <taxon>Roseobacteraceae</taxon>
        <taxon>Roseobacter</taxon>
    </lineage>
</organism>
<proteinExistence type="predicted"/>
<dbReference type="InterPro" id="IPR000073">
    <property type="entry name" value="AB_hydrolase_1"/>
</dbReference>
<dbReference type="PRINTS" id="PR00111">
    <property type="entry name" value="ABHYDROLASE"/>
</dbReference>
<dbReference type="KEGG" id="rpon:G3256_09265"/>
<keyword evidence="3" id="KW-1185">Reference proteome</keyword>
<accession>A0A858SZW8</accession>
<evidence type="ECO:0000313" key="3">
    <source>
        <dbReference type="Proteomes" id="UP000503308"/>
    </source>
</evidence>
<name>A0A858SZW8_9RHOB</name>
<evidence type="ECO:0000313" key="2">
    <source>
        <dbReference type="EMBL" id="QJF53173.1"/>
    </source>
</evidence>
<dbReference type="Gene3D" id="3.40.50.1820">
    <property type="entry name" value="alpha/beta hydrolase"/>
    <property type="match status" value="1"/>
</dbReference>
<dbReference type="GO" id="GO:0016787">
    <property type="term" value="F:hydrolase activity"/>
    <property type="evidence" value="ECO:0007669"/>
    <property type="project" value="UniProtKB-KW"/>
</dbReference>
<reference evidence="2 3" key="1">
    <citation type="submission" date="2020-02" db="EMBL/GenBank/DDBJ databases">
        <title>Genome sequence of Roseobacter ponti.</title>
        <authorList>
            <person name="Hollensteiner J."/>
            <person name="Schneider D."/>
            <person name="Poehlein A."/>
            <person name="Daniel R."/>
        </authorList>
    </citation>
    <scope>NUCLEOTIDE SEQUENCE [LARGE SCALE GENOMIC DNA]</scope>
    <source>
        <strain evidence="2 3">DSM 106830</strain>
    </source>
</reference>
<feature type="domain" description="AB hydrolase-1" evidence="1">
    <location>
        <begin position="62"/>
        <end position="315"/>
    </location>
</feature>
<dbReference type="PANTHER" id="PTHR43689:SF8">
    <property type="entry name" value="ALPHA_BETA-HYDROLASES SUPERFAMILY PROTEIN"/>
    <property type="match status" value="1"/>
</dbReference>
<dbReference type="SUPFAM" id="SSF53474">
    <property type="entry name" value="alpha/beta-Hydrolases"/>
    <property type="match status" value="1"/>
</dbReference>
<protein>
    <submittedName>
        <fullName evidence="2">Alpha/beta hydrolase</fullName>
    </submittedName>
</protein>
<keyword evidence="2" id="KW-0378">Hydrolase</keyword>
<dbReference type="InterPro" id="IPR029058">
    <property type="entry name" value="AB_hydrolase_fold"/>
</dbReference>
<evidence type="ECO:0000259" key="1">
    <source>
        <dbReference type="Pfam" id="PF12697"/>
    </source>
</evidence>
<gene>
    <name evidence="2" type="ORF">G3256_09265</name>
</gene>
<dbReference type="EMBL" id="CP048788">
    <property type="protein sequence ID" value="QJF53173.1"/>
    <property type="molecule type" value="Genomic_DNA"/>
</dbReference>
<dbReference type="PANTHER" id="PTHR43689">
    <property type="entry name" value="HYDROLASE"/>
    <property type="match status" value="1"/>
</dbReference>
<dbReference type="AlphaFoldDB" id="A0A858SZW8"/>